<protein>
    <submittedName>
        <fullName evidence="3">Ferritin-like domain-containing protein</fullName>
    </submittedName>
</protein>
<organism evidence="3 4">
    <name type="scientific">Streptomonospora halophila</name>
    <dbReference type="NCBI Taxonomy" id="427369"/>
    <lineage>
        <taxon>Bacteria</taxon>
        <taxon>Bacillati</taxon>
        <taxon>Actinomycetota</taxon>
        <taxon>Actinomycetes</taxon>
        <taxon>Streptosporangiales</taxon>
        <taxon>Nocardiopsidaceae</taxon>
        <taxon>Streptomonospora</taxon>
    </lineage>
</organism>
<dbReference type="InterPro" id="IPR059125">
    <property type="entry name" value="Ferritin_actino"/>
</dbReference>
<dbReference type="Pfam" id="PF13794">
    <property type="entry name" value="MiaE_2"/>
    <property type="match status" value="1"/>
</dbReference>
<dbReference type="Proteomes" id="UP001499993">
    <property type="component" value="Unassembled WGS sequence"/>
</dbReference>
<feature type="compositionally biased region" description="Basic and acidic residues" evidence="1">
    <location>
        <begin position="212"/>
        <end position="225"/>
    </location>
</feature>
<dbReference type="EMBL" id="BAABIK010000015">
    <property type="protein sequence ID" value="GAA4944203.1"/>
    <property type="molecule type" value="Genomic_DNA"/>
</dbReference>
<feature type="region of interest" description="Disordered" evidence="1">
    <location>
        <begin position="205"/>
        <end position="225"/>
    </location>
</feature>
<sequence>MSEQNPVASDAAQDAPAAAEGASDLLGLLAYARLVAFFRLAGDAELAPTLASKGALADLAAAEHANYRRLHDRLAELGADPEAAMEPFVVPLDAWHARTEPQSWLESLVKAYVGDGIAGDFYSKVAELCDPNTHAIVRDTLVESGRAEFVAAQVRAAIAEDPRLAGRLSLWARRLVGEALSQAQSVAARRPELAALLASGMRSAAQGEDSGAADREAAEDGDRAQAAEAADLAMVSRMFADLTEAHTARLEAMGLST</sequence>
<evidence type="ECO:0000259" key="2">
    <source>
        <dbReference type="Pfam" id="PF13794"/>
    </source>
</evidence>
<name>A0ABP9GPJ7_9ACTN</name>
<evidence type="ECO:0000313" key="3">
    <source>
        <dbReference type="EMBL" id="GAA4944203.1"/>
    </source>
</evidence>
<dbReference type="InterPro" id="IPR012347">
    <property type="entry name" value="Ferritin-like"/>
</dbReference>
<dbReference type="RefSeq" id="WP_344142410.1">
    <property type="nucleotide sequence ID" value="NZ_BAABIK010000015.1"/>
</dbReference>
<gene>
    <name evidence="3" type="ORF">GCM10023224_28870</name>
</gene>
<dbReference type="Gene3D" id="1.20.1260.10">
    <property type="match status" value="1"/>
</dbReference>
<evidence type="ECO:0000256" key="1">
    <source>
        <dbReference type="SAM" id="MobiDB-lite"/>
    </source>
</evidence>
<accession>A0ABP9GPJ7</accession>
<evidence type="ECO:0000313" key="4">
    <source>
        <dbReference type="Proteomes" id="UP001499993"/>
    </source>
</evidence>
<feature type="domain" description="Ferritin-like" evidence="2">
    <location>
        <begin position="20"/>
        <end position="199"/>
    </location>
</feature>
<proteinExistence type="predicted"/>
<reference evidence="4" key="1">
    <citation type="journal article" date="2019" name="Int. J. Syst. Evol. Microbiol.">
        <title>The Global Catalogue of Microorganisms (GCM) 10K type strain sequencing project: providing services to taxonomists for standard genome sequencing and annotation.</title>
        <authorList>
            <consortium name="The Broad Institute Genomics Platform"/>
            <consortium name="The Broad Institute Genome Sequencing Center for Infectious Disease"/>
            <person name="Wu L."/>
            <person name="Ma J."/>
        </authorList>
    </citation>
    <scope>NUCLEOTIDE SEQUENCE [LARGE SCALE GENOMIC DNA]</scope>
    <source>
        <strain evidence="4">JCM 18123</strain>
    </source>
</reference>
<comment type="caution">
    <text evidence="3">The sequence shown here is derived from an EMBL/GenBank/DDBJ whole genome shotgun (WGS) entry which is preliminary data.</text>
</comment>
<keyword evidence="4" id="KW-1185">Reference proteome</keyword>